<gene>
    <name evidence="3" type="ORF">Vretifemale_20773</name>
</gene>
<evidence type="ECO:0000313" key="4">
    <source>
        <dbReference type="Proteomes" id="UP000747110"/>
    </source>
</evidence>
<feature type="compositionally biased region" description="Low complexity" evidence="1">
    <location>
        <begin position="522"/>
        <end position="531"/>
    </location>
</feature>
<dbReference type="PANTHER" id="PTHR20961">
    <property type="entry name" value="GLYCOSYLTRANSFERASE"/>
    <property type="match status" value="1"/>
</dbReference>
<feature type="compositionally biased region" description="Gly residues" evidence="1">
    <location>
        <begin position="532"/>
        <end position="548"/>
    </location>
</feature>
<dbReference type="Proteomes" id="UP000747110">
    <property type="component" value="Unassembled WGS sequence"/>
</dbReference>
<proteinExistence type="predicted"/>
<keyword evidence="4" id="KW-1185">Reference proteome</keyword>
<dbReference type="OrthoDB" id="529273at2759"/>
<reference evidence="3" key="1">
    <citation type="journal article" date="2021" name="Proc. Natl. Acad. Sci. U.S.A.">
        <title>Three genomes in the algal genus Volvox reveal the fate of a haploid sex-determining region after a transition to homothallism.</title>
        <authorList>
            <person name="Yamamoto K."/>
            <person name="Hamaji T."/>
            <person name="Kawai-Toyooka H."/>
            <person name="Matsuzaki R."/>
            <person name="Takahashi F."/>
            <person name="Nishimura Y."/>
            <person name="Kawachi M."/>
            <person name="Noguchi H."/>
            <person name="Minakuchi Y."/>
            <person name="Umen J.G."/>
            <person name="Toyoda A."/>
            <person name="Nozaki H."/>
        </authorList>
    </citation>
    <scope>NUCLEOTIDE SEQUENCE</scope>
    <source>
        <strain evidence="3">NIES-3786</strain>
    </source>
</reference>
<keyword evidence="2" id="KW-0732">Signal</keyword>
<evidence type="ECO:0000256" key="1">
    <source>
        <dbReference type="SAM" id="MobiDB-lite"/>
    </source>
</evidence>
<dbReference type="EMBL" id="BNCP01000095">
    <property type="protein sequence ID" value="GIL93371.1"/>
    <property type="molecule type" value="Genomic_DNA"/>
</dbReference>
<sequence length="753" mass="82402">MQACALYLVLLALSVPVQIYCQKKVDKRWITAQRNTSWSSQLSRPSGFVSRAQYRLKKRVGGFKPSVTCSNYLGLPYLENIRRSRYSICGSTPLAHLDDDNILCKQQSACLSAIDCFTAPFARHGNSTRASISLCRSQNLVLDSCKFLKNEREDILLKNFPLPEFGSVKVACALVNVTSAAKLTKELHWLQNIHHDVWWGNATQDSPTVFQACSPNSSTLVTTPTMFVMRDRHTSYVHEMEVVSMAFSFLAALDPKDVGVHGVQVVIADRSPVTSFLETWSRVSRPHQLRILASDPFPPNTCFRSAFHVYASAGGIGYNVNPDTVGCESPVVMGFSHWLRQLYGEGDSSARLLITPPSAEAVAGPAAEEAGVRGLHPPTGGIILKNVVWLSRRQLELVRLLLNASTSWISMRMVRNEAAVVAGVLSAVQEWNAESCLRQRFERTIKSEYALSLVNVNPVHGGAMNSARQTMNETDSTAAAGHRRNLQGFSQQQHYYPKLKRKEGLTRIDSTDIWPRRQMLQDASSGGCSSSGAGGGNTNDNGSGGGEGCNSVVGESRDGNDGDVNGEAGDGGGSSQSYIIGNNAIALDRLWELDNIINGGCRRTNVLFKFVEGDFSDESFNMQLQTIFRTGVLVGVHGAGLAHGFFMPPGQSAVLQLLGKSFAKVTASNIFRNMAANMGNYYEDVVYSDVDIDVTVLKAAAKRAMDFVARKVMELQMRRNGALRLVLVDQSHFSIVIPSEEQCPSNATLRALR</sequence>
<evidence type="ECO:0008006" key="5">
    <source>
        <dbReference type="Google" id="ProtNLM"/>
    </source>
</evidence>
<evidence type="ECO:0000256" key="2">
    <source>
        <dbReference type="SAM" id="SignalP"/>
    </source>
</evidence>
<dbReference type="AlphaFoldDB" id="A0A8J4D1X3"/>
<feature type="region of interest" description="Disordered" evidence="1">
    <location>
        <begin position="507"/>
        <end position="573"/>
    </location>
</feature>
<accession>A0A8J4D1X3</accession>
<feature type="signal peptide" evidence="2">
    <location>
        <begin position="1"/>
        <end position="21"/>
    </location>
</feature>
<dbReference type="InterPro" id="IPR007657">
    <property type="entry name" value="Glycosyltransferase_61"/>
</dbReference>
<dbReference type="GO" id="GO:0016757">
    <property type="term" value="F:glycosyltransferase activity"/>
    <property type="evidence" value="ECO:0007669"/>
    <property type="project" value="InterPro"/>
</dbReference>
<comment type="caution">
    <text evidence="3">The sequence shown here is derived from an EMBL/GenBank/DDBJ whole genome shotgun (WGS) entry which is preliminary data.</text>
</comment>
<organism evidence="3 4">
    <name type="scientific">Volvox reticuliferus</name>
    <dbReference type="NCBI Taxonomy" id="1737510"/>
    <lineage>
        <taxon>Eukaryota</taxon>
        <taxon>Viridiplantae</taxon>
        <taxon>Chlorophyta</taxon>
        <taxon>core chlorophytes</taxon>
        <taxon>Chlorophyceae</taxon>
        <taxon>CS clade</taxon>
        <taxon>Chlamydomonadales</taxon>
        <taxon>Volvocaceae</taxon>
        <taxon>Volvox</taxon>
    </lineage>
</organism>
<protein>
    <recommendedName>
        <fullName evidence="5">Glycosyltransferase</fullName>
    </recommendedName>
</protein>
<name>A0A8J4D1X3_9CHLO</name>
<dbReference type="PANTHER" id="PTHR20961:SF38">
    <property type="entry name" value="PROTEIN O-LINKED-MANNOSE BETA-1,4-N-ACETYLGLUCOSAMINYLTRANSFERASE 2"/>
    <property type="match status" value="1"/>
</dbReference>
<evidence type="ECO:0000313" key="3">
    <source>
        <dbReference type="EMBL" id="GIL93371.1"/>
    </source>
</evidence>
<feature type="chain" id="PRO_5035278558" description="Glycosyltransferase" evidence="2">
    <location>
        <begin position="22"/>
        <end position="753"/>
    </location>
</feature>